<dbReference type="AlphaFoldDB" id="A0A2M9YT84"/>
<evidence type="ECO:0000313" key="4">
    <source>
        <dbReference type="Proteomes" id="UP000232188"/>
    </source>
</evidence>
<dbReference type="Proteomes" id="UP000232188">
    <property type="component" value="Unassembled WGS sequence"/>
</dbReference>
<proteinExistence type="predicted"/>
<dbReference type="EMBL" id="NPDV01000002">
    <property type="protein sequence ID" value="PJZ54741.1"/>
    <property type="molecule type" value="Genomic_DNA"/>
</dbReference>
<dbReference type="Proteomes" id="UP000232149">
    <property type="component" value="Unassembled WGS sequence"/>
</dbReference>
<dbReference type="Pfam" id="PF07617">
    <property type="entry name" value="DUF1579"/>
    <property type="match status" value="1"/>
</dbReference>
<protein>
    <recommendedName>
        <fullName evidence="5">DUF1579 domain-containing protein</fullName>
    </recommendedName>
</protein>
<evidence type="ECO:0000313" key="3">
    <source>
        <dbReference type="Proteomes" id="UP000232149"/>
    </source>
</evidence>
<sequence length="167" mass="18803">MGKEKFEISKREGIHKEFESFVGDWKGVAHMIFEEGKIADESPISGNIKLVLGGRFLFHEYKGSYAGEPLEGIAIYGYHIDRKRYESAWIETFGMGSGILYSLGESGGADFSFTGHYGGETPERQWGWKTHLEKDGENKLIIFSQNLTPEGEKAGGVRILYERVNRS</sequence>
<evidence type="ECO:0008006" key="5">
    <source>
        <dbReference type="Google" id="ProtNLM"/>
    </source>
</evidence>
<dbReference type="RefSeq" id="WP_100784275.1">
    <property type="nucleotide sequence ID" value="NZ_NPDU01000061.1"/>
</dbReference>
<evidence type="ECO:0000313" key="2">
    <source>
        <dbReference type="EMBL" id="PJZ60455.1"/>
    </source>
</evidence>
<organism evidence="1 4">
    <name type="scientific">Leptospira adleri</name>
    <dbReference type="NCBI Taxonomy" id="2023186"/>
    <lineage>
        <taxon>Bacteria</taxon>
        <taxon>Pseudomonadati</taxon>
        <taxon>Spirochaetota</taxon>
        <taxon>Spirochaetia</taxon>
        <taxon>Leptospirales</taxon>
        <taxon>Leptospiraceae</taxon>
        <taxon>Leptospira</taxon>
    </lineage>
</organism>
<keyword evidence="3" id="KW-1185">Reference proteome</keyword>
<gene>
    <name evidence="2" type="ORF">CH376_18290</name>
    <name evidence="1" type="ORF">CH380_03225</name>
</gene>
<dbReference type="EMBL" id="NPDU01000061">
    <property type="protein sequence ID" value="PJZ60455.1"/>
    <property type="molecule type" value="Genomic_DNA"/>
</dbReference>
<reference evidence="3 4" key="1">
    <citation type="submission" date="2017-07" db="EMBL/GenBank/DDBJ databases">
        <title>Leptospira spp. isolated from tropical soils.</title>
        <authorList>
            <person name="Thibeaux R."/>
            <person name="Iraola G."/>
            <person name="Ferres I."/>
            <person name="Bierque E."/>
            <person name="Girault D."/>
            <person name="Soupe-Gilbert M.-E."/>
            <person name="Picardeau M."/>
            <person name="Goarant C."/>
        </authorList>
    </citation>
    <scope>NUCLEOTIDE SEQUENCE [LARGE SCALE GENOMIC DNA]</scope>
    <source>
        <strain evidence="1 4">FH2-B-C1</strain>
        <strain evidence="2 3">FH2-B-D1</strain>
    </source>
</reference>
<comment type="caution">
    <text evidence="1">The sequence shown here is derived from an EMBL/GenBank/DDBJ whole genome shotgun (WGS) entry which is preliminary data.</text>
</comment>
<evidence type="ECO:0000313" key="1">
    <source>
        <dbReference type="EMBL" id="PJZ54741.1"/>
    </source>
</evidence>
<dbReference type="InterPro" id="IPR011473">
    <property type="entry name" value="DUF1579"/>
</dbReference>
<accession>A0A2M9YT84</accession>
<name>A0A2M9YT84_9LEPT</name>